<keyword evidence="4" id="KW-1185">Reference proteome</keyword>
<dbReference type="Proteomes" id="UP000828390">
    <property type="component" value="Unassembled WGS sequence"/>
</dbReference>
<dbReference type="AlphaFoldDB" id="A0A9D4F6U1"/>
<feature type="transmembrane region" description="Helical" evidence="2">
    <location>
        <begin position="76"/>
        <end position="94"/>
    </location>
</feature>
<evidence type="ECO:0000256" key="1">
    <source>
        <dbReference type="SAM" id="MobiDB-lite"/>
    </source>
</evidence>
<evidence type="ECO:0000313" key="3">
    <source>
        <dbReference type="EMBL" id="KAH3793073.1"/>
    </source>
</evidence>
<sequence length="138" mass="15669">MMIVMLVLLLLIRRMLLLLYLPLMLVILLTMKMKNENTMISHFVVILFVDEDVTCGGVDVYEDYANINKPVMEEKILITLICVGVAVVTALVLYDTIRRIAGVPYRKPSKDHRPALSDGYSETADSVKFKNAPRPRTQ</sequence>
<dbReference type="EMBL" id="JAIWYP010000007">
    <property type="protein sequence ID" value="KAH3793073.1"/>
    <property type="molecule type" value="Genomic_DNA"/>
</dbReference>
<keyword evidence="2" id="KW-1133">Transmembrane helix</keyword>
<evidence type="ECO:0000256" key="2">
    <source>
        <dbReference type="SAM" id="Phobius"/>
    </source>
</evidence>
<feature type="region of interest" description="Disordered" evidence="1">
    <location>
        <begin position="105"/>
        <end position="138"/>
    </location>
</feature>
<keyword evidence="2" id="KW-0472">Membrane</keyword>
<evidence type="ECO:0000313" key="4">
    <source>
        <dbReference type="Proteomes" id="UP000828390"/>
    </source>
</evidence>
<proteinExistence type="predicted"/>
<reference evidence="3" key="1">
    <citation type="journal article" date="2019" name="bioRxiv">
        <title>The Genome of the Zebra Mussel, Dreissena polymorpha: A Resource for Invasive Species Research.</title>
        <authorList>
            <person name="McCartney M.A."/>
            <person name="Auch B."/>
            <person name="Kono T."/>
            <person name="Mallez S."/>
            <person name="Zhang Y."/>
            <person name="Obille A."/>
            <person name="Becker A."/>
            <person name="Abrahante J.E."/>
            <person name="Garbe J."/>
            <person name="Badalamenti J.P."/>
            <person name="Herman A."/>
            <person name="Mangelson H."/>
            <person name="Liachko I."/>
            <person name="Sullivan S."/>
            <person name="Sone E.D."/>
            <person name="Koren S."/>
            <person name="Silverstein K.A.T."/>
            <person name="Beckman K.B."/>
            <person name="Gohl D.M."/>
        </authorList>
    </citation>
    <scope>NUCLEOTIDE SEQUENCE</scope>
    <source>
        <strain evidence="3">Duluth1</strain>
        <tissue evidence="3">Whole animal</tissue>
    </source>
</reference>
<name>A0A9D4F6U1_DREPO</name>
<organism evidence="3 4">
    <name type="scientific">Dreissena polymorpha</name>
    <name type="common">Zebra mussel</name>
    <name type="synonym">Mytilus polymorpha</name>
    <dbReference type="NCBI Taxonomy" id="45954"/>
    <lineage>
        <taxon>Eukaryota</taxon>
        <taxon>Metazoa</taxon>
        <taxon>Spiralia</taxon>
        <taxon>Lophotrochozoa</taxon>
        <taxon>Mollusca</taxon>
        <taxon>Bivalvia</taxon>
        <taxon>Autobranchia</taxon>
        <taxon>Heteroconchia</taxon>
        <taxon>Euheterodonta</taxon>
        <taxon>Imparidentia</taxon>
        <taxon>Neoheterodontei</taxon>
        <taxon>Myida</taxon>
        <taxon>Dreissenoidea</taxon>
        <taxon>Dreissenidae</taxon>
        <taxon>Dreissena</taxon>
    </lineage>
</organism>
<accession>A0A9D4F6U1</accession>
<protein>
    <submittedName>
        <fullName evidence="3">Uncharacterized protein</fullName>
    </submittedName>
</protein>
<gene>
    <name evidence="3" type="ORF">DPMN_146577</name>
</gene>
<reference evidence="3" key="2">
    <citation type="submission" date="2020-11" db="EMBL/GenBank/DDBJ databases">
        <authorList>
            <person name="McCartney M.A."/>
            <person name="Auch B."/>
            <person name="Kono T."/>
            <person name="Mallez S."/>
            <person name="Becker A."/>
            <person name="Gohl D.M."/>
            <person name="Silverstein K.A.T."/>
            <person name="Koren S."/>
            <person name="Bechman K.B."/>
            <person name="Herman A."/>
            <person name="Abrahante J.E."/>
            <person name="Garbe J."/>
        </authorList>
    </citation>
    <scope>NUCLEOTIDE SEQUENCE</scope>
    <source>
        <strain evidence="3">Duluth1</strain>
        <tissue evidence="3">Whole animal</tissue>
    </source>
</reference>
<comment type="caution">
    <text evidence="3">The sequence shown here is derived from an EMBL/GenBank/DDBJ whole genome shotgun (WGS) entry which is preliminary data.</text>
</comment>
<keyword evidence="2" id="KW-0812">Transmembrane</keyword>
<feature type="transmembrane region" description="Helical" evidence="2">
    <location>
        <begin position="6"/>
        <end position="29"/>
    </location>
</feature>